<evidence type="ECO:0000256" key="1">
    <source>
        <dbReference type="SAM" id="MobiDB-lite"/>
    </source>
</evidence>
<dbReference type="HOGENOM" id="CLU_2484967_0_0_1"/>
<proteinExistence type="predicted"/>
<gene>
    <name evidence="2" type="ORF">M407DRAFT_105407</name>
</gene>
<reference evidence="2 3" key="1">
    <citation type="submission" date="2014-04" db="EMBL/GenBank/DDBJ databases">
        <authorList>
            <consortium name="DOE Joint Genome Institute"/>
            <person name="Kuo A."/>
            <person name="Girlanda M."/>
            <person name="Perotto S."/>
            <person name="Kohler A."/>
            <person name="Nagy L.G."/>
            <person name="Floudas D."/>
            <person name="Copeland A."/>
            <person name="Barry K.W."/>
            <person name="Cichocki N."/>
            <person name="Veneault-Fourrey C."/>
            <person name="LaButti K."/>
            <person name="Lindquist E.A."/>
            <person name="Lipzen A."/>
            <person name="Lundell T."/>
            <person name="Morin E."/>
            <person name="Murat C."/>
            <person name="Sun H."/>
            <person name="Tunlid A."/>
            <person name="Henrissat B."/>
            <person name="Grigoriev I.V."/>
            <person name="Hibbett D.S."/>
            <person name="Martin F."/>
            <person name="Nordberg H.P."/>
            <person name="Cantor M.N."/>
            <person name="Hua S.X."/>
        </authorList>
    </citation>
    <scope>NUCLEOTIDE SEQUENCE [LARGE SCALE GENOMIC DNA]</scope>
    <source>
        <strain evidence="2 3">MUT 4182</strain>
    </source>
</reference>
<dbReference type="EMBL" id="KN822954">
    <property type="protein sequence ID" value="KIO32550.1"/>
    <property type="molecule type" value="Genomic_DNA"/>
</dbReference>
<evidence type="ECO:0000313" key="2">
    <source>
        <dbReference type="EMBL" id="KIO32550.1"/>
    </source>
</evidence>
<dbReference type="AlphaFoldDB" id="A0A0C3QJM7"/>
<reference evidence="3" key="2">
    <citation type="submission" date="2015-01" db="EMBL/GenBank/DDBJ databases">
        <title>Evolutionary Origins and Diversification of the Mycorrhizal Mutualists.</title>
        <authorList>
            <consortium name="DOE Joint Genome Institute"/>
            <consortium name="Mycorrhizal Genomics Consortium"/>
            <person name="Kohler A."/>
            <person name="Kuo A."/>
            <person name="Nagy L.G."/>
            <person name="Floudas D."/>
            <person name="Copeland A."/>
            <person name="Barry K.W."/>
            <person name="Cichocki N."/>
            <person name="Veneault-Fourrey C."/>
            <person name="LaButti K."/>
            <person name="Lindquist E.A."/>
            <person name="Lipzen A."/>
            <person name="Lundell T."/>
            <person name="Morin E."/>
            <person name="Murat C."/>
            <person name="Riley R."/>
            <person name="Ohm R."/>
            <person name="Sun H."/>
            <person name="Tunlid A."/>
            <person name="Henrissat B."/>
            <person name="Grigoriev I.V."/>
            <person name="Hibbett D.S."/>
            <person name="Martin F."/>
        </authorList>
    </citation>
    <scope>NUCLEOTIDE SEQUENCE [LARGE SCALE GENOMIC DNA]</scope>
    <source>
        <strain evidence="3">MUT 4182</strain>
    </source>
</reference>
<feature type="region of interest" description="Disordered" evidence="1">
    <location>
        <begin position="1"/>
        <end position="25"/>
    </location>
</feature>
<evidence type="ECO:0000313" key="3">
    <source>
        <dbReference type="Proteomes" id="UP000054248"/>
    </source>
</evidence>
<feature type="compositionally biased region" description="Basic residues" evidence="1">
    <location>
        <begin position="13"/>
        <end position="22"/>
    </location>
</feature>
<feature type="compositionally biased region" description="Polar residues" evidence="1">
    <location>
        <begin position="1"/>
        <end position="12"/>
    </location>
</feature>
<protein>
    <submittedName>
        <fullName evidence="2">Uncharacterized protein</fullName>
    </submittedName>
</protein>
<sequence length="87" mass="9459">MENGSQSTQSISTKKRSKKLTNRYRSDKMGDDIVNERRSWCLARLTVISSRIGGGRLLGSNLGTSCGLQACLRSSREPPNGGGSVRE</sequence>
<dbReference type="Proteomes" id="UP000054248">
    <property type="component" value="Unassembled WGS sequence"/>
</dbReference>
<organism evidence="2 3">
    <name type="scientific">Tulasnella calospora MUT 4182</name>
    <dbReference type="NCBI Taxonomy" id="1051891"/>
    <lineage>
        <taxon>Eukaryota</taxon>
        <taxon>Fungi</taxon>
        <taxon>Dikarya</taxon>
        <taxon>Basidiomycota</taxon>
        <taxon>Agaricomycotina</taxon>
        <taxon>Agaricomycetes</taxon>
        <taxon>Cantharellales</taxon>
        <taxon>Tulasnellaceae</taxon>
        <taxon>Tulasnella</taxon>
    </lineage>
</organism>
<keyword evidence="3" id="KW-1185">Reference proteome</keyword>
<accession>A0A0C3QJM7</accession>
<name>A0A0C3QJM7_9AGAM</name>